<dbReference type="PANTHER" id="PTHR40627">
    <property type="entry name" value="INDOLE PRENYLTRANSFERASE TDIB-RELATED"/>
    <property type="match status" value="1"/>
</dbReference>
<dbReference type="InterPro" id="IPR017795">
    <property type="entry name" value="ABBA_NscD-like"/>
</dbReference>
<dbReference type="EMBL" id="KL648733">
    <property type="protein sequence ID" value="KEY64591.1"/>
    <property type="molecule type" value="Genomic_DNA"/>
</dbReference>
<keyword evidence="2" id="KW-0808">Transferase</keyword>
<comment type="similarity">
    <text evidence="1">Belongs to the tryptophan dimethylallyltransferase family.</text>
</comment>
<dbReference type="PANTHER" id="PTHR40627:SF4">
    <property type="entry name" value="PRENYLTRANSFERASE ASQH1-RELATED"/>
    <property type="match status" value="1"/>
</dbReference>
<dbReference type="InterPro" id="IPR033964">
    <property type="entry name" value="ABBA"/>
</dbReference>
<organism evidence="3 4">
    <name type="scientific">Stachybotrys chartarum (strain CBS 109288 / IBT 7711)</name>
    <name type="common">Toxic black mold</name>
    <name type="synonym">Stilbospora chartarum</name>
    <dbReference type="NCBI Taxonomy" id="1280523"/>
    <lineage>
        <taxon>Eukaryota</taxon>
        <taxon>Fungi</taxon>
        <taxon>Dikarya</taxon>
        <taxon>Ascomycota</taxon>
        <taxon>Pezizomycotina</taxon>
        <taxon>Sordariomycetes</taxon>
        <taxon>Hypocreomycetidae</taxon>
        <taxon>Hypocreales</taxon>
        <taxon>Stachybotryaceae</taxon>
        <taxon>Stachybotrys</taxon>
    </lineage>
</organism>
<dbReference type="SFLD" id="SFLDG01162">
    <property type="entry name" value="I"/>
    <property type="match status" value="1"/>
</dbReference>
<evidence type="ECO:0000313" key="4">
    <source>
        <dbReference type="Proteomes" id="UP000028045"/>
    </source>
</evidence>
<evidence type="ECO:0008006" key="5">
    <source>
        <dbReference type="Google" id="ProtNLM"/>
    </source>
</evidence>
<dbReference type="GO" id="GO:0009820">
    <property type="term" value="P:alkaloid metabolic process"/>
    <property type="evidence" value="ECO:0007669"/>
    <property type="project" value="InterPro"/>
</dbReference>
<dbReference type="Pfam" id="PF11991">
    <property type="entry name" value="Trp_DMAT"/>
    <property type="match status" value="1"/>
</dbReference>
<keyword evidence="4" id="KW-1185">Reference proteome</keyword>
<evidence type="ECO:0000256" key="1">
    <source>
        <dbReference type="ARBA" id="ARBA00010209"/>
    </source>
</evidence>
<proteinExistence type="inferred from homology"/>
<evidence type="ECO:0000313" key="3">
    <source>
        <dbReference type="EMBL" id="KEY64591.1"/>
    </source>
</evidence>
<reference evidence="3 4" key="1">
    <citation type="journal article" date="2014" name="BMC Genomics">
        <title>Comparative genome sequencing reveals chemotype-specific gene clusters in the toxigenic black mold Stachybotrys.</title>
        <authorList>
            <person name="Semeiks J."/>
            <person name="Borek D."/>
            <person name="Otwinowski Z."/>
            <person name="Grishin N.V."/>
        </authorList>
    </citation>
    <scope>NUCLEOTIDE SEQUENCE [LARGE SCALE GENOMIC DNA]</scope>
    <source>
        <strain evidence="4">CBS 109288 / IBT 7711</strain>
    </source>
</reference>
<name>A0A084AH12_STACB</name>
<dbReference type="Proteomes" id="UP000028045">
    <property type="component" value="Unassembled WGS sequence"/>
</dbReference>
<gene>
    <name evidence="3" type="ORF">S7711_03650</name>
</gene>
<dbReference type="AlphaFoldDB" id="A0A084AH12"/>
<sequence length="419" mass="47839">MDGSLYWWRTSGRDLWRMLDEANYPQQTKHQFLDFYRDTICPLLGSAPGPSSLPTAVGWDGSPFEYSFEFKGTTRNPGVRFVLDLSQLRPADEEHPLRSANVDAVIKVLAMTSPRFDDTWHRALSRWCVYSKDTPSKQQALVAEAGFRTPTILGFDINPKITKLAPELLPVMAKSYFPPDFVAIDKGFNRFQVISLGIRQIPDIGHHPNILLALNMIENYVEARPGYEACARGLSTDFVKPGKARLKIYMRYWGDSFDEIWDFYTLGGQIPIMEGEEQKIRDLVCLACGYEYPAEKRGETSESDMKRRARFAQKPSSLYFSLSPDKSYPIPKLYFYPASKAHNDEAIAQGLDAWFKKYEWYDGGKTVEEMVSNVFTHRGLAAMPGIFTFIGIGRKESLEKEELGVQVYVTPELYETPRF</sequence>
<dbReference type="OrthoDB" id="3354387at2759"/>
<dbReference type="GO" id="GO:0016765">
    <property type="term" value="F:transferase activity, transferring alkyl or aryl (other than methyl) groups"/>
    <property type="evidence" value="ECO:0007669"/>
    <property type="project" value="InterPro"/>
</dbReference>
<dbReference type="CDD" id="cd13929">
    <property type="entry name" value="PT-DMATS_CymD"/>
    <property type="match status" value="1"/>
</dbReference>
<protein>
    <recommendedName>
        <fullName evidence="5">Aromatic prenyltransferase (DMATS family)</fullName>
    </recommendedName>
</protein>
<dbReference type="SFLD" id="SFLDS00036">
    <property type="entry name" value="Aromatic_Prenyltransferase"/>
    <property type="match status" value="1"/>
</dbReference>
<dbReference type="HOGENOM" id="CLU_037431_2_2_1"/>
<evidence type="ECO:0000256" key="2">
    <source>
        <dbReference type="ARBA" id="ARBA00022679"/>
    </source>
</evidence>
<dbReference type="NCBIfam" id="TIGR03429">
    <property type="entry name" value="arom_pren_DMATS"/>
    <property type="match status" value="1"/>
</dbReference>
<accession>A0A084AH12</accession>